<proteinExistence type="predicted"/>
<accession>A0A644WCT0</accession>
<comment type="caution">
    <text evidence="1">The sequence shown here is derived from an EMBL/GenBank/DDBJ whole genome shotgun (WGS) entry which is preliminary data.</text>
</comment>
<gene>
    <name evidence="1" type="ORF">SDC9_46597</name>
</gene>
<evidence type="ECO:0000313" key="1">
    <source>
        <dbReference type="EMBL" id="MPM00373.1"/>
    </source>
</evidence>
<name>A0A644WCT0_9ZZZZ</name>
<dbReference type="AlphaFoldDB" id="A0A644WCT0"/>
<sequence length="54" mass="5356">MAIGIGMGDRGRDLAGAADGYLARGFATGIIGNNICIGTGRQIFEQSGAVGVSV</sequence>
<reference evidence="1" key="1">
    <citation type="submission" date="2019-08" db="EMBL/GenBank/DDBJ databases">
        <authorList>
            <person name="Kucharzyk K."/>
            <person name="Murdoch R.W."/>
            <person name="Higgins S."/>
            <person name="Loffler F."/>
        </authorList>
    </citation>
    <scope>NUCLEOTIDE SEQUENCE</scope>
</reference>
<protein>
    <submittedName>
        <fullName evidence="1">Uncharacterized protein</fullName>
    </submittedName>
</protein>
<dbReference type="EMBL" id="VSSQ01000726">
    <property type="protein sequence ID" value="MPM00373.1"/>
    <property type="molecule type" value="Genomic_DNA"/>
</dbReference>
<organism evidence="1">
    <name type="scientific">bioreactor metagenome</name>
    <dbReference type="NCBI Taxonomy" id="1076179"/>
    <lineage>
        <taxon>unclassified sequences</taxon>
        <taxon>metagenomes</taxon>
        <taxon>ecological metagenomes</taxon>
    </lineage>
</organism>